<dbReference type="EMBL" id="OEJX01000029">
    <property type="protein sequence ID" value="SOR61897.1"/>
    <property type="molecule type" value="Genomic_DNA"/>
</dbReference>
<protein>
    <submittedName>
        <fullName evidence="1">Uncharacterized protein</fullName>
    </submittedName>
</protein>
<dbReference type="AlphaFoldDB" id="A0AAQ1SP56"/>
<evidence type="ECO:0000313" key="1">
    <source>
        <dbReference type="EMBL" id="SOR61897.1"/>
    </source>
</evidence>
<organism evidence="1 2">
    <name type="scientific">Leptospira interrogans serovar Manilae</name>
    <dbReference type="NCBI Taxonomy" id="214675"/>
    <lineage>
        <taxon>Bacteria</taxon>
        <taxon>Pseudomonadati</taxon>
        <taxon>Spirochaetota</taxon>
        <taxon>Spirochaetia</taxon>
        <taxon>Leptospirales</taxon>
        <taxon>Leptospiraceae</taxon>
        <taxon>Leptospira</taxon>
    </lineage>
</organism>
<sequence length="58" mass="7103">MYFNHTFGFKTTLTIILKDQNKFYIYNFINCFIALRLERKTFFTFVKNIQTNLLIELI</sequence>
<name>A0AAQ1SP56_LEPIR</name>
<evidence type="ECO:0000313" key="2">
    <source>
        <dbReference type="Proteomes" id="UP000234460"/>
    </source>
</evidence>
<proteinExistence type="predicted"/>
<accession>A0AAQ1SP56</accession>
<gene>
    <name evidence="1" type="ORF">LMANV2_350023</name>
</gene>
<dbReference type="Proteomes" id="UP000234460">
    <property type="component" value="Chromosome LMANV2"/>
</dbReference>
<comment type="caution">
    <text evidence="1">The sequence shown here is derived from an EMBL/GenBank/DDBJ whole genome shotgun (WGS) entry which is preliminary data.</text>
</comment>
<reference evidence="1 2" key="1">
    <citation type="submission" date="2017-11" db="EMBL/GenBank/DDBJ databases">
        <authorList>
            <person name="Lechat P."/>
        </authorList>
    </citation>
    <scope>NUCLEOTIDE SEQUENCE [LARGE SCALE GENOMIC DNA]</scope>
    <source>
        <strain evidence="1">L495</strain>
    </source>
</reference>